<evidence type="ECO:0000313" key="3">
    <source>
        <dbReference type="Proteomes" id="UP000026962"/>
    </source>
</evidence>
<evidence type="ECO:0000256" key="1">
    <source>
        <dbReference type="SAM" id="MobiDB-lite"/>
    </source>
</evidence>
<accession>A0A0E0L9P6</accession>
<feature type="compositionally biased region" description="Basic residues" evidence="1">
    <location>
        <begin position="110"/>
        <end position="119"/>
    </location>
</feature>
<name>A0A0E0L9P6_ORYPU</name>
<dbReference type="Proteomes" id="UP000026962">
    <property type="component" value="Chromosome 6"/>
</dbReference>
<reference evidence="2" key="2">
    <citation type="submission" date="2018-05" db="EMBL/GenBank/DDBJ databases">
        <title>OpunRS2 (Oryza punctata Reference Sequence Version 2).</title>
        <authorList>
            <person name="Zhang J."/>
            <person name="Kudrna D."/>
            <person name="Lee S."/>
            <person name="Talag J."/>
            <person name="Welchert J."/>
            <person name="Wing R.A."/>
        </authorList>
    </citation>
    <scope>NUCLEOTIDE SEQUENCE [LARGE SCALE GENOMIC DNA]</scope>
</reference>
<feature type="region of interest" description="Disordered" evidence="1">
    <location>
        <begin position="21"/>
        <end position="126"/>
    </location>
</feature>
<proteinExistence type="predicted"/>
<reference evidence="2" key="1">
    <citation type="submission" date="2015-04" db="UniProtKB">
        <authorList>
            <consortium name="EnsemblPlants"/>
        </authorList>
    </citation>
    <scope>IDENTIFICATION</scope>
</reference>
<dbReference type="Gramene" id="OPUNC06G08170.1">
    <property type="protein sequence ID" value="OPUNC06G08170.1"/>
    <property type="gene ID" value="OPUNC06G08170"/>
</dbReference>
<evidence type="ECO:0000313" key="2">
    <source>
        <dbReference type="EnsemblPlants" id="OPUNC06G08170.1"/>
    </source>
</evidence>
<keyword evidence="3" id="KW-1185">Reference proteome</keyword>
<feature type="compositionally biased region" description="Polar residues" evidence="1">
    <location>
        <begin position="82"/>
        <end position="94"/>
    </location>
</feature>
<dbReference type="HOGENOM" id="CLU_1985213_0_0_1"/>
<organism evidence="2">
    <name type="scientific">Oryza punctata</name>
    <name type="common">Red rice</name>
    <dbReference type="NCBI Taxonomy" id="4537"/>
    <lineage>
        <taxon>Eukaryota</taxon>
        <taxon>Viridiplantae</taxon>
        <taxon>Streptophyta</taxon>
        <taxon>Embryophyta</taxon>
        <taxon>Tracheophyta</taxon>
        <taxon>Spermatophyta</taxon>
        <taxon>Magnoliopsida</taxon>
        <taxon>Liliopsida</taxon>
        <taxon>Poales</taxon>
        <taxon>Poaceae</taxon>
        <taxon>BOP clade</taxon>
        <taxon>Oryzoideae</taxon>
        <taxon>Oryzeae</taxon>
        <taxon>Oryzinae</taxon>
        <taxon>Oryza</taxon>
    </lineage>
</organism>
<dbReference type="EnsemblPlants" id="OPUNC06G08170.1">
    <property type="protein sequence ID" value="OPUNC06G08170.1"/>
    <property type="gene ID" value="OPUNC06G08170"/>
</dbReference>
<sequence length="126" mass="13544">MDMEILERNFCALLSQIMRESEATGQPSGDSAGWWGGRVVKATGGPSSDCPGGTTRAVERRGPSGTGGGRGSTFSPPPTSGQRGRSSAARTSPSICRYCVPSGDGARAERRSKRRRRRWAERWRDG</sequence>
<protein>
    <submittedName>
        <fullName evidence="2">Uncharacterized protein</fullName>
    </submittedName>
</protein>
<dbReference type="AlphaFoldDB" id="A0A0E0L9P6"/>